<dbReference type="GO" id="GO:0031297">
    <property type="term" value="P:replication fork processing"/>
    <property type="evidence" value="ECO:0007669"/>
    <property type="project" value="UniProtKB-ARBA"/>
</dbReference>
<comment type="similarity">
    <text evidence="3 14">Belongs to the XPF family.</text>
</comment>
<evidence type="ECO:0000256" key="10">
    <source>
        <dbReference type="ARBA" id="ARBA00023172"/>
    </source>
</evidence>
<dbReference type="InterPro" id="IPR006166">
    <property type="entry name" value="ERCC4_domain"/>
</dbReference>
<dbReference type="SUPFAM" id="SSF52980">
    <property type="entry name" value="Restriction endonuclease-like"/>
    <property type="match status" value="1"/>
</dbReference>
<dbReference type="GO" id="GO:0000712">
    <property type="term" value="P:resolution of meiotic recombination intermediates"/>
    <property type="evidence" value="ECO:0007669"/>
    <property type="project" value="UniProtKB-ARBA"/>
</dbReference>
<dbReference type="KEGG" id="ssl:SS1G_01584"/>
<evidence type="ECO:0000313" key="17">
    <source>
        <dbReference type="EMBL" id="APA06002.1"/>
    </source>
</evidence>
<dbReference type="AlphaFoldDB" id="A0A1D9PU07"/>
<keyword evidence="5 14" id="KW-0479">Metal-binding</keyword>
<dbReference type="Pfam" id="PF21136">
    <property type="entry name" value="WHD_MUS81"/>
    <property type="match status" value="1"/>
</dbReference>
<dbReference type="Gene3D" id="3.40.50.10130">
    <property type="match status" value="1"/>
</dbReference>
<dbReference type="GO" id="GO:0006308">
    <property type="term" value="P:DNA catabolic process"/>
    <property type="evidence" value="ECO:0007669"/>
    <property type="project" value="UniProtKB-UniRule"/>
</dbReference>
<name>A0A1D9PU07_SCLS1</name>
<dbReference type="GO" id="GO:0003677">
    <property type="term" value="F:DNA binding"/>
    <property type="evidence" value="ECO:0007669"/>
    <property type="project" value="UniProtKB-UniRule"/>
</dbReference>
<evidence type="ECO:0000256" key="2">
    <source>
        <dbReference type="ARBA" id="ARBA00004123"/>
    </source>
</evidence>
<proteinExistence type="inferred from homology"/>
<evidence type="ECO:0000256" key="15">
    <source>
        <dbReference type="SAM" id="MobiDB-lite"/>
    </source>
</evidence>
<keyword evidence="4 14" id="KW-0540">Nuclease</keyword>
<dbReference type="InterPro" id="IPR036388">
    <property type="entry name" value="WH-like_DNA-bd_sf"/>
</dbReference>
<dbReference type="InterPro" id="IPR027421">
    <property type="entry name" value="DNA_pol_lamdba_lyase_dom_sf"/>
</dbReference>
<feature type="compositionally biased region" description="Acidic residues" evidence="15">
    <location>
        <begin position="243"/>
        <end position="253"/>
    </location>
</feature>
<dbReference type="EC" id="3.1.22.-" evidence="14"/>
<feature type="region of interest" description="Disordered" evidence="15">
    <location>
        <begin position="219"/>
        <end position="272"/>
    </location>
</feature>
<dbReference type="SMART" id="SM00891">
    <property type="entry name" value="ERCC4"/>
    <property type="match status" value="1"/>
</dbReference>
<dbReference type="InterPro" id="IPR042530">
    <property type="entry name" value="EME1/EME2_C"/>
</dbReference>
<dbReference type="PANTHER" id="PTHR13451">
    <property type="entry name" value="CLASS II CROSSOVER JUNCTION ENDONUCLEASE MUS81"/>
    <property type="match status" value="1"/>
</dbReference>
<evidence type="ECO:0000256" key="13">
    <source>
        <dbReference type="ARBA" id="ARBA00023254"/>
    </source>
</evidence>
<dbReference type="Proteomes" id="UP000177798">
    <property type="component" value="Chromosome 1"/>
</dbReference>
<dbReference type="OrthoDB" id="5963188at2759"/>
<feature type="region of interest" description="Disordered" evidence="15">
    <location>
        <begin position="86"/>
        <end position="120"/>
    </location>
</feature>
<evidence type="ECO:0000256" key="8">
    <source>
        <dbReference type="ARBA" id="ARBA00022801"/>
    </source>
</evidence>
<organism evidence="17 18">
    <name type="scientific">Sclerotinia sclerotiorum (strain ATCC 18683 / 1980 / Ss-1)</name>
    <name type="common">White mold</name>
    <name type="synonym">Whetzelinia sclerotiorum</name>
    <dbReference type="NCBI Taxonomy" id="665079"/>
    <lineage>
        <taxon>Eukaryota</taxon>
        <taxon>Fungi</taxon>
        <taxon>Dikarya</taxon>
        <taxon>Ascomycota</taxon>
        <taxon>Pezizomycotina</taxon>
        <taxon>Leotiomycetes</taxon>
        <taxon>Helotiales</taxon>
        <taxon>Sclerotiniaceae</taxon>
        <taxon>Sclerotinia</taxon>
    </lineage>
</organism>
<evidence type="ECO:0000256" key="9">
    <source>
        <dbReference type="ARBA" id="ARBA00022842"/>
    </source>
</evidence>
<sequence length="631" mass="70320">MPPPADCGNPLLLKWLEEWVVEAQERGYKSLPALKKARDSMKACPMRFDHPSEAVCLNGLGEGLAKRLTDSLEKYCDEMGIAMPKKSRGKKRNSVAADVPGNGDDPASPSPSPKKVRKTKTYVPKLRSGAYAIMLALGTQPRNSRIGITKEEIIALAEPYSDHSFTQTRPSEFFTAWNSMKTLINKDFVYTKKNPATRYYLTDEGWDLADTIKASGDPTLGRAHDFQPAAPGPSSTSARNQDVDTDSELEEIDPQTRARPQANPNIPDIPEGDAVSIPTFEPIILRPGTFTVELILDNREVASKKDRDGIPNRLTDMGVAHSVRALPLGDFLWVARVREDKAKWLNLGKSNLIMLDYIMERKRLDDLIGSIKDGRYEEQKFRLKRSSITNVKYLIENKKIDADIMDKWGDGITTSIAKMMVQDGINVKQTLDLGESLRYIERMTKLLKKQYEGNPLYIVPTTVLTLKNYSPLMQHLRNTQPDREYSITFDAFEGLSNKSQNLTLKDVYLKMLMRTKSISAVKAIEIQKRWPTPRAFLEAFENLDGEVQADERGARGVGAGSAGNGMGMRIGISNEKPKNKGKGPAIILDSDEVSKKRKREMVSKEIGALVGNKKVQGALSAKIAEVWGGVF</sequence>
<dbReference type="GO" id="GO:0005634">
    <property type="term" value="C:nucleus"/>
    <property type="evidence" value="ECO:0007669"/>
    <property type="project" value="UniProtKB-SubCell"/>
</dbReference>
<dbReference type="RefSeq" id="XP_001597390.1">
    <property type="nucleotide sequence ID" value="XM_001597340.1"/>
</dbReference>
<dbReference type="InterPro" id="IPR033309">
    <property type="entry name" value="Mus81"/>
</dbReference>
<dbReference type="Gene3D" id="1.10.150.110">
    <property type="entry name" value="DNA polymerase beta, N-terminal domain-like"/>
    <property type="match status" value="1"/>
</dbReference>
<dbReference type="Gene3D" id="1.10.150.670">
    <property type="entry name" value="Crossover junction endonuclease EME1, DNA-binding domain"/>
    <property type="match status" value="1"/>
</dbReference>
<keyword evidence="8 14" id="KW-0378">Hydrolase</keyword>
<dbReference type="Gene3D" id="1.10.10.10">
    <property type="entry name" value="Winged helix-like DNA-binding domain superfamily/Winged helix DNA-binding domain"/>
    <property type="match status" value="1"/>
</dbReference>
<accession>A0A1D9PU07</accession>
<evidence type="ECO:0000259" key="16">
    <source>
        <dbReference type="SMART" id="SM00891"/>
    </source>
</evidence>
<dbReference type="InterPro" id="IPR011335">
    <property type="entry name" value="Restrct_endonuc-II-like"/>
</dbReference>
<comment type="function">
    <text evidence="14">Interacts with EME1 to form a DNA structure-specific endonuclease with substrate preference for branched DNA structures with a 5'-end at the branch nick. Typical substrates include 3'-flap structures, D-loops, replication forks and nicked Holliday junctions. May be required in mitosis for the processing of stalled or collapsed replication fork intermediates. May be required in meiosis for the repair of meiosis-specific double strand breaks subsequent to single-end invasion (SEI).</text>
</comment>
<dbReference type="InterPro" id="IPR010996">
    <property type="entry name" value="HHH_MUS81"/>
</dbReference>
<dbReference type="OMA" id="ELGDAMW"/>
<evidence type="ECO:0000256" key="11">
    <source>
        <dbReference type="ARBA" id="ARBA00023204"/>
    </source>
</evidence>
<keyword evidence="7 14" id="KW-0227">DNA damage</keyword>
<dbReference type="FunFam" id="3.40.50.10130:FF:000003">
    <property type="entry name" value="Crossover junction endonuclease MUS81"/>
    <property type="match status" value="1"/>
</dbReference>
<keyword evidence="9 14" id="KW-0460">Magnesium</keyword>
<dbReference type="GO" id="GO:0048476">
    <property type="term" value="C:Holliday junction resolvase complex"/>
    <property type="evidence" value="ECO:0007669"/>
    <property type="project" value="UniProtKB-UniRule"/>
</dbReference>
<dbReference type="Pfam" id="PF14716">
    <property type="entry name" value="HHH_8"/>
    <property type="match status" value="1"/>
</dbReference>
<dbReference type="VEuPathDB" id="FungiDB:sscle_01g007720"/>
<keyword evidence="13" id="KW-0469">Meiosis</keyword>
<evidence type="ECO:0000313" key="18">
    <source>
        <dbReference type="Proteomes" id="UP000177798"/>
    </source>
</evidence>
<dbReference type="Pfam" id="PF02732">
    <property type="entry name" value="ERCC4"/>
    <property type="match status" value="1"/>
</dbReference>
<dbReference type="GO" id="GO:0000727">
    <property type="term" value="P:double-strand break repair via break-induced replication"/>
    <property type="evidence" value="ECO:0007669"/>
    <property type="project" value="UniProtKB-UniRule"/>
</dbReference>
<protein>
    <recommendedName>
        <fullName evidence="14">Crossover junction endonuclease MUS81</fullName>
        <ecNumber evidence="14">3.1.22.-</ecNumber>
    </recommendedName>
</protein>
<evidence type="ECO:0000256" key="4">
    <source>
        <dbReference type="ARBA" id="ARBA00022722"/>
    </source>
</evidence>
<feature type="domain" description="ERCC4" evidence="16">
    <location>
        <begin position="293"/>
        <end position="399"/>
    </location>
</feature>
<evidence type="ECO:0000256" key="1">
    <source>
        <dbReference type="ARBA" id="ARBA00001946"/>
    </source>
</evidence>
<dbReference type="EMBL" id="CP017814">
    <property type="protein sequence ID" value="APA06002.1"/>
    <property type="molecule type" value="Genomic_DNA"/>
</dbReference>
<keyword evidence="6 14" id="KW-0255">Endonuclease</keyword>
<dbReference type="PANTHER" id="PTHR13451:SF0">
    <property type="entry name" value="CROSSOVER JUNCTION ENDONUCLEASE MUS81"/>
    <property type="match status" value="1"/>
</dbReference>
<reference evidence="18" key="1">
    <citation type="journal article" date="2017" name="Genome Biol. Evol.">
        <title>The complete genome sequence of the phytopathogenic fungus Sclerotinia sclerotiorum reveals insights into the genome architecture of broad host range pathogens.</title>
        <authorList>
            <person name="Derbyshire M."/>
            <person name="Denton-Giles M."/>
            <person name="Hegedus D."/>
            <person name="Seifbarghy S."/>
            <person name="Rollins J."/>
            <person name="van Kan J."/>
            <person name="Seidl M.F."/>
            <person name="Faino L."/>
            <person name="Mbengue M."/>
            <person name="Navaud O."/>
            <person name="Raffaele S."/>
            <person name="Hammond-Kosack K."/>
            <person name="Heard S."/>
            <person name="Oliver R."/>
        </authorList>
    </citation>
    <scope>NUCLEOTIDE SEQUENCE [LARGE SCALE GENOMIC DNA]</scope>
    <source>
        <strain evidence="18">ATCC 18683 / 1980 / Ss-1</strain>
    </source>
</reference>
<comment type="subunit">
    <text evidence="14">Interacts with EME1.</text>
</comment>
<dbReference type="InterPro" id="IPR047417">
    <property type="entry name" value="WHD_MUS81"/>
</dbReference>
<gene>
    <name evidence="17" type="ORF">sscle_01g007720</name>
</gene>
<keyword evidence="12 14" id="KW-0539">Nucleus</keyword>
<dbReference type="CDD" id="cd21036">
    <property type="entry name" value="WH_MUS81"/>
    <property type="match status" value="1"/>
</dbReference>
<dbReference type="CDD" id="cd20074">
    <property type="entry name" value="XPF_nuclease_Mus81"/>
    <property type="match status" value="1"/>
</dbReference>
<evidence type="ECO:0000256" key="12">
    <source>
        <dbReference type="ARBA" id="ARBA00023242"/>
    </source>
</evidence>
<dbReference type="GO" id="GO:0046872">
    <property type="term" value="F:metal ion binding"/>
    <property type="evidence" value="ECO:0007669"/>
    <property type="project" value="UniProtKB-UniRule"/>
</dbReference>
<dbReference type="InterPro" id="IPR047416">
    <property type="entry name" value="XPF_nuclease_Mus81"/>
</dbReference>
<evidence type="ECO:0000256" key="5">
    <source>
        <dbReference type="ARBA" id="ARBA00022723"/>
    </source>
</evidence>
<dbReference type="FunFam" id="1.10.10.10:FF:000307">
    <property type="entry name" value="Crossover junction endonuclease MUS81"/>
    <property type="match status" value="1"/>
</dbReference>
<evidence type="ECO:0000256" key="3">
    <source>
        <dbReference type="ARBA" id="ARBA00010015"/>
    </source>
</evidence>
<keyword evidence="10 14" id="KW-0233">DNA recombination</keyword>
<keyword evidence="11 14" id="KW-0234">DNA repair</keyword>
<dbReference type="GO" id="GO:0008821">
    <property type="term" value="F:crossover junction DNA endonuclease activity"/>
    <property type="evidence" value="ECO:0007669"/>
    <property type="project" value="UniProtKB-UniRule"/>
</dbReference>
<evidence type="ECO:0000256" key="7">
    <source>
        <dbReference type="ARBA" id="ARBA00022763"/>
    </source>
</evidence>
<dbReference type="FunFam" id="1.10.150.110:FF:000001">
    <property type="entry name" value="Putative Crossover junction endonuclease MUS81"/>
    <property type="match status" value="1"/>
</dbReference>
<evidence type="ECO:0000256" key="6">
    <source>
        <dbReference type="ARBA" id="ARBA00022759"/>
    </source>
</evidence>
<comment type="cofactor">
    <cofactor evidence="1 14">
        <name>Mg(2+)</name>
        <dbReference type="ChEBI" id="CHEBI:18420"/>
    </cofactor>
</comment>
<dbReference type="SUPFAM" id="SSF47802">
    <property type="entry name" value="DNA polymerase beta, N-terminal domain-like"/>
    <property type="match status" value="1"/>
</dbReference>
<evidence type="ECO:0000256" key="14">
    <source>
        <dbReference type="RuleBase" id="RU369042"/>
    </source>
</evidence>
<comment type="subcellular location">
    <subcellularLocation>
        <location evidence="2 14">Nucleus</location>
    </subcellularLocation>
</comment>